<keyword evidence="4" id="KW-1185">Reference proteome</keyword>
<feature type="coiled-coil region" evidence="1">
    <location>
        <begin position="110"/>
        <end position="144"/>
    </location>
</feature>
<feature type="coiled-coil region" evidence="1">
    <location>
        <begin position="322"/>
        <end position="356"/>
    </location>
</feature>
<dbReference type="Proteomes" id="UP001497516">
    <property type="component" value="Chromosome 8"/>
</dbReference>
<keyword evidence="1" id="KW-0175">Coiled coil</keyword>
<dbReference type="InterPro" id="IPR040300">
    <property type="entry name" value="At3g49055-like"/>
</dbReference>
<organism evidence="3 4">
    <name type="scientific">Linum trigynum</name>
    <dbReference type="NCBI Taxonomy" id="586398"/>
    <lineage>
        <taxon>Eukaryota</taxon>
        <taxon>Viridiplantae</taxon>
        <taxon>Streptophyta</taxon>
        <taxon>Embryophyta</taxon>
        <taxon>Tracheophyta</taxon>
        <taxon>Spermatophyta</taxon>
        <taxon>Magnoliopsida</taxon>
        <taxon>eudicotyledons</taxon>
        <taxon>Gunneridae</taxon>
        <taxon>Pentapetalae</taxon>
        <taxon>rosids</taxon>
        <taxon>fabids</taxon>
        <taxon>Malpighiales</taxon>
        <taxon>Linaceae</taxon>
        <taxon>Linum</taxon>
    </lineage>
</organism>
<evidence type="ECO:0000256" key="1">
    <source>
        <dbReference type="SAM" id="Coils"/>
    </source>
</evidence>
<proteinExistence type="predicted"/>
<accession>A0AAV2G326</accession>
<sequence length="532" mass="60247">MEAAGGITSPPPDADSATRKSDENVVVILQELRSLRRSHEALQYQYSAAEKSLATVQKQRDEALEQNCNLEMAVCETTLELDLLRELIGQLEVFCREKQSEIERGEISRRTELETELEICRARIKELEFNIKQSEDKNEVLLKSLVSLLPAAKNHLLKIIRCHDDGKTVDSQLEKESEGIGEAEDELKRALRELSKITRLASEAESVTKEFEERKKKEKKMLEDSIVSLTEENRDLNTFLRVALMEKEAAERNLNKLKGSSTEHKKAALFQIAERGLQRVGFGFIIGSSNSDEKTAEEESGSEVNRRSDDGDGDEEESVSLASTVERVMKNLRLEIAELRRSLEDSRSDCEQLQSLVERQAQSIAENAVYVQELEDRGRVSAHNIDKLMAEIREAEAEAGRWMEACELEVEAGKKEVAERDKVIAIMKLELEKTRAALQISDGKLKMKEELAGAAMAAQAAAEQSLQLADSRANQFRSRMEELSRQLEAAESRDRVRHKARHRCCWPWSGLRDGSNNNGRRRRLPEMQPLLS</sequence>
<feature type="region of interest" description="Disordered" evidence="2">
    <location>
        <begin position="291"/>
        <end position="320"/>
    </location>
</feature>
<evidence type="ECO:0000313" key="3">
    <source>
        <dbReference type="EMBL" id="CAL1404941.1"/>
    </source>
</evidence>
<protein>
    <submittedName>
        <fullName evidence="3">Uncharacterized protein</fullName>
    </submittedName>
</protein>
<dbReference type="PANTHER" id="PTHR34937">
    <property type="entry name" value="OS08G0559800 PROTEIN"/>
    <property type="match status" value="1"/>
</dbReference>
<feature type="coiled-coil region" evidence="1">
    <location>
        <begin position="466"/>
        <end position="493"/>
    </location>
</feature>
<dbReference type="PANTHER" id="PTHR34937:SF2">
    <property type="entry name" value="OS08G0559800 PROTEIN"/>
    <property type="match status" value="1"/>
</dbReference>
<dbReference type="EMBL" id="OZ034821">
    <property type="protein sequence ID" value="CAL1404941.1"/>
    <property type="molecule type" value="Genomic_DNA"/>
</dbReference>
<reference evidence="3 4" key="1">
    <citation type="submission" date="2024-04" db="EMBL/GenBank/DDBJ databases">
        <authorList>
            <person name="Fracassetti M."/>
        </authorList>
    </citation>
    <scope>NUCLEOTIDE SEQUENCE [LARGE SCALE GENOMIC DNA]</scope>
</reference>
<feature type="coiled-coil region" evidence="1">
    <location>
        <begin position="173"/>
        <end position="267"/>
    </location>
</feature>
<evidence type="ECO:0000256" key="2">
    <source>
        <dbReference type="SAM" id="MobiDB-lite"/>
    </source>
</evidence>
<name>A0AAV2G326_9ROSI</name>
<dbReference type="AlphaFoldDB" id="A0AAV2G326"/>
<gene>
    <name evidence="3" type="ORF">LTRI10_LOCUS44754</name>
</gene>
<evidence type="ECO:0000313" key="4">
    <source>
        <dbReference type="Proteomes" id="UP001497516"/>
    </source>
</evidence>
<feature type="region of interest" description="Disordered" evidence="2">
    <location>
        <begin position="1"/>
        <end position="22"/>
    </location>
</feature>